<reference evidence="1" key="1">
    <citation type="submission" date="2012-04" db="EMBL/GenBank/DDBJ databases">
        <title>The Genome Sequence of Loa loa.</title>
        <authorList>
            <consortium name="The Broad Institute Genome Sequencing Platform"/>
            <consortium name="Broad Institute Genome Sequencing Center for Infectious Disease"/>
            <person name="Nutman T.B."/>
            <person name="Fink D.L."/>
            <person name="Russ C."/>
            <person name="Young S."/>
            <person name="Zeng Q."/>
            <person name="Gargeya S."/>
            <person name="Alvarado L."/>
            <person name="Berlin A."/>
            <person name="Chapman S.B."/>
            <person name="Chen Z."/>
            <person name="Freedman E."/>
            <person name="Gellesch M."/>
            <person name="Goldberg J."/>
            <person name="Griggs A."/>
            <person name="Gujja S."/>
            <person name="Heilman E.R."/>
            <person name="Heiman D."/>
            <person name="Howarth C."/>
            <person name="Mehta T."/>
            <person name="Neiman D."/>
            <person name="Pearson M."/>
            <person name="Roberts A."/>
            <person name="Saif S."/>
            <person name="Shea T."/>
            <person name="Shenoy N."/>
            <person name="Sisk P."/>
            <person name="Stolte C."/>
            <person name="Sykes S."/>
            <person name="White J."/>
            <person name="Yandava C."/>
            <person name="Haas B."/>
            <person name="Henn M.R."/>
            <person name="Nusbaum C."/>
            <person name="Birren B."/>
        </authorList>
    </citation>
    <scope>NUCLEOTIDE SEQUENCE [LARGE SCALE GENOMIC DNA]</scope>
</reference>
<proteinExistence type="predicted"/>
<name>A0A1S0UD83_LOALO</name>
<dbReference type="EMBL" id="JH714882">
    <property type="protein sequence ID" value="EJD73386.1"/>
    <property type="molecule type" value="Genomic_DNA"/>
</dbReference>
<dbReference type="GeneID" id="31252285"/>
<evidence type="ECO:0000313" key="1">
    <source>
        <dbReference type="EMBL" id="EJD73386.1"/>
    </source>
</evidence>
<dbReference type="InParanoid" id="A0A1S0UD83"/>
<dbReference type="CTD" id="31252285"/>
<dbReference type="KEGG" id="loa:LOAG_19191"/>
<protein>
    <submittedName>
        <fullName evidence="1">Uncharacterized protein</fullName>
    </submittedName>
</protein>
<sequence>MLSWKFYHNNRPTAISKLNGISGKRSTKKVPIRTNRIWSPQNDRTNTRRIGQLCDALAIHHFWRLRFRNLFGNNYH</sequence>
<organism evidence="1">
    <name type="scientific">Loa loa</name>
    <name type="common">Eye worm</name>
    <name type="synonym">Filaria loa</name>
    <dbReference type="NCBI Taxonomy" id="7209"/>
    <lineage>
        <taxon>Eukaryota</taxon>
        <taxon>Metazoa</taxon>
        <taxon>Ecdysozoa</taxon>
        <taxon>Nematoda</taxon>
        <taxon>Chromadorea</taxon>
        <taxon>Rhabditida</taxon>
        <taxon>Spirurina</taxon>
        <taxon>Spiruromorpha</taxon>
        <taxon>Filarioidea</taxon>
        <taxon>Onchocercidae</taxon>
        <taxon>Loa</taxon>
    </lineage>
</organism>
<dbReference type="RefSeq" id="XP_020304348.1">
    <property type="nucleotide sequence ID" value="XM_020451844.1"/>
</dbReference>
<dbReference type="AlphaFoldDB" id="A0A1S0UD83"/>
<accession>A0A1S0UD83</accession>
<gene>
    <name evidence="1" type="ORF">LOAG_19191</name>
</gene>